<dbReference type="Pfam" id="PF01281">
    <property type="entry name" value="Ribosomal_L9_N"/>
    <property type="match status" value="1"/>
</dbReference>
<dbReference type="SUPFAM" id="SSF55658">
    <property type="entry name" value="L9 N-domain-like"/>
    <property type="match status" value="1"/>
</dbReference>
<evidence type="ECO:0000256" key="3">
    <source>
        <dbReference type="ARBA" id="ARBA00022884"/>
    </source>
</evidence>
<dbReference type="Pfam" id="PF03948">
    <property type="entry name" value="Ribosomal_L9_C"/>
    <property type="match status" value="1"/>
</dbReference>
<evidence type="ECO:0000313" key="11">
    <source>
        <dbReference type="EMBL" id="CAB9521131.1"/>
    </source>
</evidence>
<dbReference type="InterPro" id="IPR000244">
    <property type="entry name" value="Ribosomal_bL9"/>
</dbReference>
<dbReference type="InterPro" id="IPR020069">
    <property type="entry name" value="Ribosomal_bL9_C"/>
</dbReference>
<gene>
    <name evidence="11" type="ORF">SEMRO_1167_G248350.1</name>
</gene>
<evidence type="ECO:0000256" key="5">
    <source>
        <dbReference type="ARBA" id="ARBA00023274"/>
    </source>
</evidence>
<evidence type="ECO:0000256" key="4">
    <source>
        <dbReference type="ARBA" id="ARBA00022980"/>
    </source>
</evidence>
<dbReference type="Gene3D" id="3.10.430.100">
    <property type="entry name" value="Ribosomal protein L9, C-terminal domain"/>
    <property type="match status" value="1"/>
</dbReference>
<keyword evidence="12" id="KW-1185">Reference proteome</keyword>
<feature type="signal peptide" evidence="8">
    <location>
        <begin position="1"/>
        <end position="23"/>
    </location>
</feature>
<feature type="coiled-coil region" evidence="7">
    <location>
        <begin position="91"/>
        <end position="118"/>
    </location>
</feature>
<keyword evidence="4" id="KW-0689">Ribosomal protein</keyword>
<dbReference type="GO" id="GO:0005840">
    <property type="term" value="C:ribosome"/>
    <property type="evidence" value="ECO:0007669"/>
    <property type="project" value="UniProtKB-KW"/>
</dbReference>
<feature type="domain" description="Large ribosomal subunit protein bL9 C-terminal" evidence="10">
    <location>
        <begin position="112"/>
        <end position="209"/>
    </location>
</feature>
<feature type="chain" id="PRO_5040294843" description="50S ribosomal protein L9, chloroplastic" evidence="8">
    <location>
        <begin position="24"/>
        <end position="212"/>
    </location>
</feature>
<protein>
    <recommendedName>
        <fullName evidence="6">50S ribosomal protein L9, chloroplastic</fullName>
    </recommendedName>
</protein>
<keyword evidence="8" id="KW-0732">Signal</keyword>
<dbReference type="AlphaFoldDB" id="A0A9N8EKV6"/>
<evidence type="ECO:0000256" key="8">
    <source>
        <dbReference type="SAM" id="SignalP"/>
    </source>
</evidence>
<name>A0A9N8EKV6_9STRA</name>
<evidence type="ECO:0000313" key="12">
    <source>
        <dbReference type="Proteomes" id="UP001153069"/>
    </source>
</evidence>
<dbReference type="Gene3D" id="3.40.5.10">
    <property type="entry name" value="Ribosomal protein L9, N-terminal domain"/>
    <property type="match status" value="1"/>
</dbReference>
<dbReference type="InterPro" id="IPR036935">
    <property type="entry name" value="Ribosomal_bL9_N_sf"/>
</dbReference>
<dbReference type="GO" id="GO:0003735">
    <property type="term" value="F:structural constituent of ribosome"/>
    <property type="evidence" value="ECO:0007669"/>
    <property type="project" value="InterPro"/>
</dbReference>
<keyword evidence="5" id="KW-0687">Ribonucleoprotein</keyword>
<dbReference type="InterPro" id="IPR036791">
    <property type="entry name" value="Ribosomal_bL9_C_sf"/>
</dbReference>
<dbReference type="GO" id="GO:0006412">
    <property type="term" value="P:translation"/>
    <property type="evidence" value="ECO:0007669"/>
    <property type="project" value="InterPro"/>
</dbReference>
<dbReference type="GO" id="GO:0019843">
    <property type="term" value="F:rRNA binding"/>
    <property type="evidence" value="ECO:0007669"/>
    <property type="project" value="UniProtKB-KW"/>
</dbReference>
<dbReference type="SUPFAM" id="SSF55653">
    <property type="entry name" value="Ribosomal protein L9 C-domain"/>
    <property type="match status" value="1"/>
</dbReference>
<keyword evidence="7" id="KW-0175">Coiled coil</keyword>
<comment type="similarity">
    <text evidence="1">Belongs to the bacterial ribosomal protein bL9 family.</text>
</comment>
<evidence type="ECO:0000256" key="7">
    <source>
        <dbReference type="SAM" id="Coils"/>
    </source>
</evidence>
<evidence type="ECO:0000259" key="10">
    <source>
        <dbReference type="Pfam" id="PF03948"/>
    </source>
</evidence>
<reference evidence="11" key="1">
    <citation type="submission" date="2020-06" db="EMBL/GenBank/DDBJ databases">
        <authorList>
            <consortium name="Plant Systems Biology data submission"/>
        </authorList>
    </citation>
    <scope>NUCLEOTIDE SEQUENCE</scope>
    <source>
        <strain evidence="11">D6</strain>
    </source>
</reference>
<evidence type="ECO:0000256" key="2">
    <source>
        <dbReference type="ARBA" id="ARBA00022730"/>
    </source>
</evidence>
<organism evidence="11 12">
    <name type="scientific">Seminavis robusta</name>
    <dbReference type="NCBI Taxonomy" id="568900"/>
    <lineage>
        <taxon>Eukaryota</taxon>
        <taxon>Sar</taxon>
        <taxon>Stramenopiles</taxon>
        <taxon>Ochrophyta</taxon>
        <taxon>Bacillariophyta</taxon>
        <taxon>Bacillariophyceae</taxon>
        <taxon>Bacillariophycidae</taxon>
        <taxon>Naviculales</taxon>
        <taxon>Naviculaceae</taxon>
        <taxon>Seminavis</taxon>
    </lineage>
</organism>
<dbReference type="OrthoDB" id="958254at2759"/>
<keyword evidence="2" id="KW-0699">rRNA-binding</keyword>
<dbReference type="GO" id="GO:1990904">
    <property type="term" value="C:ribonucleoprotein complex"/>
    <property type="evidence" value="ECO:0007669"/>
    <property type="project" value="UniProtKB-KW"/>
</dbReference>
<proteinExistence type="inferred from homology"/>
<dbReference type="Proteomes" id="UP001153069">
    <property type="component" value="Unassembled WGS sequence"/>
</dbReference>
<dbReference type="PANTHER" id="PTHR21368">
    <property type="entry name" value="50S RIBOSOMAL PROTEIN L9"/>
    <property type="match status" value="1"/>
</dbReference>
<dbReference type="InterPro" id="IPR020070">
    <property type="entry name" value="Ribosomal_bL9_N"/>
</dbReference>
<feature type="domain" description="Ribosomal protein L9" evidence="9">
    <location>
        <begin position="53"/>
        <end position="98"/>
    </location>
</feature>
<evidence type="ECO:0000256" key="6">
    <source>
        <dbReference type="ARBA" id="ARBA00035427"/>
    </source>
</evidence>
<dbReference type="InterPro" id="IPR009027">
    <property type="entry name" value="Ribosomal_bL9/RNase_H1_N"/>
</dbReference>
<accession>A0A9N8EKV6</accession>
<comment type="caution">
    <text evidence="11">The sequence shown here is derived from an EMBL/GenBank/DDBJ whole genome shotgun (WGS) entry which is preliminary data.</text>
</comment>
<keyword evidence="3" id="KW-0694">RNA-binding</keyword>
<sequence>MKRNTTTLLFVLCWMCLACPTTAFLLSQSQTSPPTALAMAKKKGGGGAATKKIQVKMLKDVPGTGQRGAVIMVTPAFFQNKLRPTKSAQIISDEEVAEEESEKAAAEAEEKAEAMAVKEWLEAQVLQIKRKAGPEGHLFGGIGGKVILRELQKSDPSHADFLKSKAVKVVAVTDENGKKMRQDIKILGDFGAQIALAKDIKGAIKISVVPEE</sequence>
<evidence type="ECO:0000256" key="1">
    <source>
        <dbReference type="ARBA" id="ARBA00010605"/>
    </source>
</evidence>
<dbReference type="EMBL" id="CAICTM010001165">
    <property type="protein sequence ID" value="CAB9521131.1"/>
    <property type="molecule type" value="Genomic_DNA"/>
</dbReference>
<evidence type="ECO:0000259" key="9">
    <source>
        <dbReference type="Pfam" id="PF01281"/>
    </source>
</evidence>